<feature type="signal peptide" evidence="1">
    <location>
        <begin position="1"/>
        <end position="29"/>
    </location>
</feature>
<dbReference type="Gene3D" id="2.60.120.200">
    <property type="match status" value="1"/>
</dbReference>
<name>A0ABS7NI32_9RHOB</name>
<dbReference type="EMBL" id="JAHVJA010000007">
    <property type="protein sequence ID" value="MBY6140862.1"/>
    <property type="molecule type" value="Genomic_DNA"/>
</dbReference>
<accession>A0ABS7NI32</accession>
<evidence type="ECO:0000256" key="1">
    <source>
        <dbReference type="SAM" id="SignalP"/>
    </source>
</evidence>
<keyword evidence="3" id="KW-1185">Reference proteome</keyword>
<dbReference type="RefSeq" id="WP_222508996.1">
    <property type="nucleotide sequence ID" value="NZ_JAHVJA010000007.1"/>
</dbReference>
<evidence type="ECO:0000313" key="3">
    <source>
        <dbReference type="Proteomes" id="UP000766629"/>
    </source>
</evidence>
<dbReference type="Proteomes" id="UP000766629">
    <property type="component" value="Unassembled WGS sequence"/>
</dbReference>
<organism evidence="2 3">
    <name type="scientific">Leisingera daeponensis</name>
    <dbReference type="NCBI Taxonomy" id="405746"/>
    <lineage>
        <taxon>Bacteria</taxon>
        <taxon>Pseudomonadati</taxon>
        <taxon>Pseudomonadota</taxon>
        <taxon>Alphaproteobacteria</taxon>
        <taxon>Rhodobacterales</taxon>
        <taxon>Roseobacteraceae</taxon>
        <taxon>Leisingera</taxon>
    </lineage>
</organism>
<keyword evidence="2" id="KW-0456">Lyase</keyword>
<sequence>MALLKCRPRRRAGFILAVAAGLAVGSTAAASQCSADSRHWRFDDAGEGRGFAHVQLQRGAAVPAEDPLHPGNQVARLTAGPKQKGKVGKADYVHRFQPLQAGSVVLMQARFYFPPGTPLNSLILMDLECASCGLDTNPGVRLYLRRGMLRVDRSKIGIKQAFLPSVPHMMAAGVWHELSWQVTLGAGEQGRSVVRLDGEVVSDARGTTVLTQEVVSRHMDVAVQEQADRFQVGVTANSNPQTVELLLDDVRFCQL</sequence>
<feature type="chain" id="PRO_5045560840" evidence="1">
    <location>
        <begin position="30"/>
        <end position="255"/>
    </location>
</feature>
<proteinExistence type="predicted"/>
<reference evidence="2 3" key="1">
    <citation type="submission" date="2021-06" db="EMBL/GenBank/DDBJ databases">
        <title>50 bacteria genomes isolated from Dapeng, Shenzhen, China.</title>
        <authorList>
            <person name="Zheng W."/>
            <person name="Yu S."/>
            <person name="Huang Y."/>
        </authorList>
    </citation>
    <scope>NUCLEOTIDE SEQUENCE [LARGE SCALE GENOMIC DNA]</scope>
    <source>
        <strain evidence="2 3">DP1N14-2</strain>
    </source>
</reference>
<protein>
    <submittedName>
        <fullName evidence="2">Polysaccharide lyase</fullName>
    </submittedName>
</protein>
<dbReference type="GO" id="GO:0016829">
    <property type="term" value="F:lyase activity"/>
    <property type="evidence" value="ECO:0007669"/>
    <property type="project" value="UniProtKB-KW"/>
</dbReference>
<comment type="caution">
    <text evidence="2">The sequence shown here is derived from an EMBL/GenBank/DDBJ whole genome shotgun (WGS) entry which is preliminary data.</text>
</comment>
<gene>
    <name evidence="2" type="ORF">KUV26_15595</name>
</gene>
<keyword evidence="1" id="KW-0732">Signal</keyword>
<evidence type="ECO:0000313" key="2">
    <source>
        <dbReference type="EMBL" id="MBY6140862.1"/>
    </source>
</evidence>